<dbReference type="PANTHER" id="PTHR10110">
    <property type="entry name" value="SODIUM/HYDROGEN EXCHANGER"/>
    <property type="match status" value="1"/>
</dbReference>
<evidence type="ECO:0000259" key="11">
    <source>
        <dbReference type="Pfam" id="PF00999"/>
    </source>
</evidence>
<feature type="transmembrane region" description="Helical" evidence="10">
    <location>
        <begin position="180"/>
        <end position="202"/>
    </location>
</feature>
<evidence type="ECO:0000256" key="10">
    <source>
        <dbReference type="SAM" id="Phobius"/>
    </source>
</evidence>
<gene>
    <name evidence="12" type="ORF">CLV54_1782</name>
</gene>
<reference evidence="12 13" key="1">
    <citation type="submission" date="2017-11" db="EMBL/GenBank/DDBJ databases">
        <title>Genomic Encyclopedia of Archaeal and Bacterial Type Strains, Phase II (KMG-II): From Individual Species to Whole Genera.</title>
        <authorList>
            <person name="Goeker M."/>
        </authorList>
    </citation>
    <scope>NUCLEOTIDE SEQUENCE [LARGE SCALE GENOMIC DNA]</scope>
    <source>
        <strain evidence="12 13">DSM 25625</strain>
    </source>
</reference>
<feature type="domain" description="Cation/H+ exchanger transmembrane" evidence="11">
    <location>
        <begin position="14"/>
        <end position="432"/>
    </location>
</feature>
<dbReference type="Gene3D" id="6.10.140.1330">
    <property type="match status" value="1"/>
</dbReference>
<dbReference type="GO" id="GO:0051453">
    <property type="term" value="P:regulation of intracellular pH"/>
    <property type="evidence" value="ECO:0007669"/>
    <property type="project" value="TreeGrafter"/>
</dbReference>
<organism evidence="12 13">
    <name type="scientific">Compostimonas suwonensis</name>
    <dbReference type="NCBI Taxonomy" id="1048394"/>
    <lineage>
        <taxon>Bacteria</taxon>
        <taxon>Bacillati</taxon>
        <taxon>Actinomycetota</taxon>
        <taxon>Actinomycetes</taxon>
        <taxon>Micrococcales</taxon>
        <taxon>Microbacteriaceae</taxon>
        <taxon>Compostimonas</taxon>
    </lineage>
</organism>
<feature type="transmembrane region" description="Helical" evidence="10">
    <location>
        <begin position="299"/>
        <end position="324"/>
    </location>
</feature>
<feature type="transmembrane region" description="Helical" evidence="10">
    <location>
        <begin position="154"/>
        <end position="174"/>
    </location>
</feature>
<keyword evidence="5 10" id="KW-1133">Transmembrane helix</keyword>
<dbReference type="Proteomes" id="UP000230161">
    <property type="component" value="Unassembled WGS sequence"/>
</dbReference>
<evidence type="ECO:0000256" key="1">
    <source>
        <dbReference type="ARBA" id="ARBA00004651"/>
    </source>
</evidence>
<dbReference type="GO" id="GO:0005886">
    <property type="term" value="C:plasma membrane"/>
    <property type="evidence" value="ECO:0007669"/>
    <property type="project" value="UniProtKB-SubCell"/>
</dbReference>
<feature type="transmembrane region" description="Helical" evidence="10">
    <location>
        <begin position="82"/>
        <end position="104"/>
    </location>
</feature>
<name>A0A2M9BVL3_9MICO</name>
<dbReference type="AlphaFoldDB" id="A0A2M9BVL3"/>
<feature type="transmembrane region" description="Helical" evidence="10">
    <location>
        <begin position="373"/>
        <end position="397"/>
    </location>
</feature>
<dbReference type="Pfam" id="PF00999">
    <property type="entry name" value="Na_H_Exchanger"/>
    <property type="match status" value="1"/>
</dbReference>
<evidence type="ECO:0000256" key="4">
    <source>
        <dbReference type="ARBA" id="ARBA00022692"/>
    </source>
</evidence>
<feature type="transmembrane region" description="Helical" evidence="10">
    <location>
        <begin position="6"/>
        <end position="21"/>
    </location>
</feature>
<keyword evidence="13" id="KW-1185">Reference proteome</keyword>
<keyword evidence="6" id="KW-0915">Sodium</keyword>
<dbReference type="PANTHER" id="PTHR10110:SF86">
    <property type="entry name" value="SODIUM_HYDROGEN EXCHANGER 7"/>
    <property type="match status" value="1"/>
</dbReference>
<feature type="transmembrane region" description="Helical" evidence="10">
    <location>
        <begin position="233"/>
        <end position="254"/>
    </location>
</feature>
<dbReference type="InterPro" id="IPR018422">
    <property type="entry name" value="Cation/H_exchanger_CPA1"/>
</dbReference>
<evidence type="ECO:0000256" key="3">
    <source>
        <dbReference type="ARBA" id="ARBA00022475"/>
    </source>
</evidence>
<evidence type="ECO:0000256" key="2">
    <source>
        <dbReference type="ARBA" id="ARBA00022448"/>
    </source>
</evidence>
<comment type="subcellular location">
    <subcellularLocation>
        <location evidence="1">Cell membrane</location>
        <topology evidence="1">Multi-pass membrane protein</topology>
    </subcellularLocation>
</comment>
<feature type="transmembrane region" description="Helical" evidence="10">
    <location>
        <begin position="110"/>
        <end position="133"/>
    </location>
</feature>
<accession>A0A2M9BVL3</accession>
<evidence type="ECO:0000313" key="12">
    <source>
        <dbReference type="EMBL" id="PJJ61990.1"/>
    </source>
</evidence>
<feature type="transmembrane region" description="Helical" evidence="10">
    <location>
        <begin position="53"/>
        <end position="75"/>
    </location>
</feature>
<feature type="transmembrane region" description="Helical" evidence="10">
    <location>
        <begin position="409"/>
        <end position="432"/>
    </location>
</feature>
<evidence type="ECO:0000256" key="5">
    <source>
        <dbReference type="ARBA" id="ARBA00022989"/>
    </source>
</evidence>
<comment type="caution">
    <text evidence="12">The sequence shown here is derived from an EMBL/GenBank/DDBJ whole genome shotgun (WGS) entry which is preliminary data.</text>
</comment>
<dbReference type="GO" id="GO:0015386">
    <property type="term" value="F:potassium:proton antiporter activity"/>
    <property type="evidence" value="ECO:0007669"/>
    <property type="project" value="TreeGrafter"/>
</dbReference>
<sequence>MNGVQLLLVIVGAIAVTGLAQRRGLQPALVITLVGFAASFIPGFTRLELDSEIILGIVLPPLLYSAALNFSFFSFARNFRPIIGLGVGLVVVTALVVGVFAAWVVPALTVGTAVILGAIVAPPDAVTAVAVGRKLGLPKRVMSILTGESLVNDAAALTLFTITVAAVTGAHTLVENPVLLFLYSAVVGIVVGLVLAVVAVLIRRLLKDSALETVLGLIVPFAAYLLAEQFEASGVLAVVAAGFAIGASSSEAGYETRLQERQVWSSLDVLLEAFVFAYMGLQLRFVIQDLRDAGESVWLVFGVGALVLLVVLLIRPVWVFLSFGRHFLADRIMRRKIASDERLRERMRRENEARIARGRRPRRYPVYLGWRESLVVSWTGMRGVVTLAAAAAVPLVIANGEPFPGRAEIQAIAFIVAVGTLLIQGLTLPALIRSLKLSDPGQEQYDREQAELARTVARDASVSVFAEFLAAPPPEVPPELLVRVTEMVAERSDDAERDPEPDDASRFGEMFGTLYRRVLQAQRAAVVAERNANRLDDDAVRGFLEKLDYQEAAIVSRLGNRL</sequence>
<keyword evidence="2" id="KW-0813">Transport</keyword>
<dbReference type="GO" id="GO:0015385">
    <property type="term" value="F:sodium:proton antiporter activity"/>
    <property type="evidence" value="ECO:0007669"/>
    <property type="project" value="InterPro"/>
</dbReference>
<keyword evidence="8 10" id="KW-0472">Membrane</keyword>
<keyword evidence="9" id="KW-0739">Sodium transport</keyword>
<dbReference type="RefSeq" id="WP_245861529.1">
    <property type="nucleotide sequence ID" value="NZ_PGFB01000003.1"/>
</dbReference>
<evidence type="ECO:0000256" key="9">
    <source>
        <dbReference type="ARBA" id="ARBA00023201"/>
    </source>
</evidence>
<evidence type="ECO:0000256" key="6">
    <source>
        <dbReference type="ARBA" id="ARBA00023053"/>
    </source>
</evidence>
<keyword evidence="3" id="KW-1003">Cell membrane</keyword>
<evidence type="ECO:0000256" key="8">
    <source>
        <dbReference type="ARBA" id="ARBA00023136"/>
    </source>
</evidence>
<protein>
    <submittedName>
        <fullName evidence="12">CPA1 family monovalent cation:H+ antiporter</fullName>
    </submittedName>
</protein>
<evidence type="ECO:0000313" key="13">
    <source>
        <dbReference type="Proteomes" id="UP000230161"/>
    </source>
</evidence>
<dbReference type="EMBL" id="PGFB01000003">
    <property type="protein sequence ID" value="PJJ61990.1"/>
    <property type="molecule type" value="Genomic_DNA"/>
</dbReference>
<keyword evidence="7" id="KW-0406">Ion transport</keyword>
<evidence type="ECO:0000256" key="7">
    <source>
        <dbReference type="ARBA" id="ARBA00023065"/>
    </source>
</evidence>
<dbReference type="InterPro" id="IPR006153">
    <property type="entry name" value="Cation/H_exchanger_TM"/>
</dbReference>
<feature type="transmembrane region" description="Helical" evidence="10">
    <location>
        <begin position="28"/>
        <end position="47"/>
    </location>
</feature>
<dbReference type="GO" id="GO:0098719">
    <property type="term" value="P:sodium ion import across plasma membrane"/>
    <property type="evidence" value="ECO:0007669"/>
    <property type="project" value="TreeGrafter"/>
</dbReference>
<proteinExistence type="predicted"/>
<keyword evidence="4 10" id="KW-0812">Transmembrane</keyword>
<feature type="transmembrane region" description="Helical" evidence="10">
    <location>
        <begin position="209"/>
        <end position="227"/>
    </location>
</feature>